<evidence type="ECO:0000256" key="1">
    <source>
        <dbReference type="ARBA" id="ARBA00001974"/>
    </source>
</evidence>
<dbReference type="Pfam" id="PF02771">
    <property type="entry name" value="Acyl-CoA_dh_N"/>
    <property type="match status" value="1"/>
</dbReference>
<dbReference type="PROSITE" id="PS00073">
    <property type="entry name" value="ACYL_COA_DH_2"/>
    <property type="match status" value="1"/>
</dbReference>
<accession>L7VVC1</accession>
<dbReference type="InterPro" id="IPR046373">
    <property type="entry name" value="Acyl-CoA_Oxase/DH_mid-dom_sf"/>
</dbReference>
<keyword evidence="4 6" id="KW-0274">FAD</keyword>
<dbReference type="FunFam" id="1.10.540.10:FF:000002">
    <property type="entry name" value="Acyl-CoA dehydrogenase FadE19"/>
    <property type="match status" value="1"/>
</dbReference>
<evidence type="ECO:0000256" key="5">
    <source>
        <dbReference type="ARBA" id="ARBA00023002"/>
    </source>
</evidence>
<protein>
    <submittedName>
        <fullName evidence="10">Butyryl-CoA dehydrogenase</fullName>
        <ecNumber evidence="10">1.3.8.1</ecNumber>
    </submittedName>
</protein>
<evidence type="ECO:0000259" key="7">
    <source>
        <dbReference type="Pfam" id="PF00441"/>
    </source>
</evidence>
<dbReference type="Pfam" id="PF00441">
    <property type="entry name" value="Acyl-CoA_dh_1"/>
    <property type="match status" value="1"/>
</dbReference>
<evidence type="ECO:0000259" key="8">
    <source>
        <dbReference type="Pfam" id="PF02770"/>
    </source>
</evidence>
<dbReference type="GO" id="GO:0016937">
    <property type="term" value="F:short-chain fatty acyl-CoA dehydrogenase activity"/>
    <property type="evidence" value="ECO:0007669"/>
    <property type="project" value="UniProtKB-EC"/>
</dbReference>
<dbReference type="SUPFAM" id="SSF47203">
    <property type="entry name" value="Acyl-CoA dehydrogenase C-terminal domain-like"/>
    <property type="match status" value="1"/>
</dbReference>
<dbReference type="AlphaFoldDB" id="L7VVC1"/>
<dbReference type="InterPro" id="IPR006091">
    <property type="entry name" value="Acyl-CoA_Oxase/DH_mid-dom"/>
</dbReference>
<keyword evidence="3 6" id="KW-0285">Flavoprotein</keyword>
<dbReference type="InterPro" id="IPR036250">
    <property type="entry name" value="AcylCo_DH-like_C"/>
</dbReference>
<reference evidence="10" key="1">
    <citation type="submission" date="2012-09" db="EMBL/GenBank/DDBJ databases">
        <title>Metagenomic Characterization of a Microbial Community in Wastewater Detects High Levels of Antibiotic Resistance.</title>
        <authorList>
            <person name="Abrams M."/>
            <person name="Caldwell A."/>
            <person name="Vandaei E."/>
            <person name="Lee W."/>
            <person name="Perrott J."/>
            <person name="Khan S.Y."/>
            <person name="Ta J."/>
            <person name="Romero D."/>
            <person name="Nguyen V."/>
            <person name="Pourmand N."/>
            <person name="Ouverney C.C."/>
        </authorList>
    </citation>
    <scope>NUCLEOTIDE SEQUENCE</scope>
</reference>
<keyword evidence="5 6" id="KW-0560">Oxidoreductase</keyword>
<evidence type="ECO:0000313" key="10">
    <source>
        <dbReference type="EMBL" id="AGC71429.1"/>
    </source>
</evidence>
<comment type="similarity">
    <text evidence="2 6">Belongs to the acyl-CoA dehydrogenase family.</text>
</comment>
<evidence type="ECO:0000256" key="3">
    <source>
        <dbReference type="ARBA" id="ARBA00022630"/>
    </source>
</evidence>
<dbReference type="EC" id="1.3.8.1" evidence="10"/>
<dbReference type="GO" id="GO:0050660">
    <property type="term" value="F:flavin adenine dinucleotide binding"/>
    <property type="evidence" value="ECO:0007669"/>
    <property type="project" value="InterPro"/>
</dbReference>
<evidence type="ECO:0000256" key="2">
    <source>
        <dbReference type="ARBA" id="ARBA00009347"/>
    </source>
</evidence>
<feature type="domain" description="Acyl-CoA dehydrogenase/oxidase N-terminal" evidence="9">
    <location>
        <begin position="7"/>
        <end position="115"/>
    </location>
</feature>
<dbReference type="Gene3D" id="1.20.140.10">
    <property type="entry name" value="Butyryl-CoA Dehydrogenase, subunit A, domain 3"/>
    <property type="match status" value="1"/>
</dbReference>
<proteinExistence type="inferred from homology"/>
<dbReference type="FunFam" id="1.20.140.10:FF:000011">
    <property type="entry name" value="Medium-chain specific acyl-CoA dehydrogenase, mitochondrial"/>
    <property type="match status" value="1"/>
</dbReference>
<dbReference type="PANTHER" id="PTHR43884:SF12">
    <property type="entry name" value="ISOVALERYL-COA DEHYDROGENASE, MITOCHONDRIAL-RELATED"/>
    <property type="match status" value="1"/>
</dbReference>
<organism evidence="10">
    <name type="scientific">uncultured bacterium A1Q1_fos_1070</name>
    <dbReference type="NCBI Taxonomy" id="1256541"/>
    <lineage>
        <taxon>Bacteria</taxon>
        <taxon>environmental samples</taxon>
    </lineage>
</organism>
<dbReference type="InterPro" id="IPR009075">
    <property type="entry name" value="AcylCo_DH/oxidase_C"/>
</dbReference>
<dbReference type="InterPro" id="IPR009100">
    <property type="entry name" value="AcylCoA_DH/oxidase_NM_dom_sf"/>
</dbReference>
<dbReference type="InterPro" id="IPR037069">
    <property type="entry name" value="AcylCoA_DH/ox_N_sf"/>
</dbReference>
<dbReference type="Pfam" id="PF02770">
    <property type="entry name" value="Acyl-CoA_dh_M"/>
    <property type="match status" value="1"/>
</dbReference>
<dbReference type="PIRSF" id="PIRSF016578">
    <property type="entry name" value="HsaA"/>
    <property type="match status" value="1"/>
</dbReference>
<evidence type="ECO:0000259" key="9">
    <source>
        <dbReference type="Pfam" id="PF02771"/>
    </source>
</evidence>
<dbReference type="FunFam" id="2.40.110.10:FF:000001">
    <property type="entry name" value="Acyl-CoA dehydrogenase, mitochondrial"/>
    <property type="match status" value="1"/>
</dbReference>
<dbReference type="SUPFAM" id="SSF56645">
    <property type="entry name" value="Acyl-CoA dehydrogenase NM domain-like"/>
    <property type="match status" value="1"/>
</dbReference>
<dbReference type="PANTHER" id="PTHR43884">
    <property type="entry name" value="ACYL-COA DEHYDROGENASE"/>
    <property type="match status" value="1"/>
</dbReference>
<comment type="cofactor">
    <cofactor evidence="1 6">
        <name>FAD</name>
        <dbReference type="ChEBI" id="CHEBI:57692"/>
    </cofactor>
</comment>
<dbReference type="Gene3D" id="1.10.540.10">
    <property type="entry name" value="Acyl-CoA dehydrogenase/oxidase, N-terminal domain"/>
    <property type="match status" value="1"/>
</dbReference>
<evidence type="ECO:0000256" key="4">
    <source>
        <dbReference type="ARBA" id="ARBA00022827"/>
    </source>
</evidence>
<evidence type="ECO:0000256" key="6">
    <source>
        <dbReference type="RuleBase" id="RU362125"/>
    </source>
</evidence>
<dbReference type="InterPro" id="IPR013786">
    <property type="entry name" value="AcylCoA_DH/ox_N"/>
</dbReference>
<feature type="domain" description="Acyl-CoA oxidase/dehydrogenase middle" evidence="8">
    <location>
        <begin position="122"/>
        <end position="223"/>
    </location>
</feature>
<feature type="domain" description="Acyl-CoA dehydrogenase/oxidase C-terminal" evidence="7">
    <location>
        <begin position="235"/>
        <end position="384"/>
    </location>
</feature>
<dbReference type="Gene3D" id="2.40.110.10">
    <property type="entry name" value="Butyryl-CoA Dehydrogenase, subunit A, domain 2"/>
    <property type="match status" value="1"/>
</dbReference>
<name>L7VVC1_9BACT</name>
<dbReference type="EMBL" id="JX649872">
    <property type="protein sequence ID" value="AGC71429.1"/>
    <property type="molecule type" value="Genomic_DNA"/>
</dbReference>
<dbReference type="InterPro" id="IPR006089">
    <property type="entry name" value="Acyl-CoA_DH_CS"/>
</dbReference>
<sequence>MYDLNFTEEQLQLRKTARDFARSKIAPVAGQLDEEGHFPVELLTEGWNLGLMNCEIPEEFGGLGLSCLSHCMILEEIAWACAGVNTSMAANALASLPIIIAGNREQKEKYLGWLTREPIFAAYCCSEPDAGSDVAGLRTHFVKDGDSYVLTGQKRWITNGGHASFYTVLATSDTKQEKDLKARNRKIAAFVVDRDTPGVKVGKKENKMGQRASNTTDVIFDEVRLPKEALLGQEGEGFKIAMKTFDRSRPWIAAGAAGLIGRALHESRGYALERKTFGVPIAAHQAIQFILADMAVALEATRSLCHRAAWMVDQGKIDSIVSSMAKLYGADMAMKATTDAVQVFGGYGYTKEYPVEKLMRDAKLLQIYEGTSQIQRMVIAKNVLSGE</sequence>